<comment type="subunit">
    <text evidence="3">F-type ATPases have 2 components, CF(1) - the catalytic core - and CF(0) - the membrane proton channel.</text>
</comment>
<keyword evidence="5 12" id="KW-0138">CF(0)</keyword>
<proteinExistence type="inferred from homology"/>
<accession>A0A343C427</accession>
<keyword evidence="10 12" id="KW-0496">Mitochondrion</keyword>
<evidence type="ECO:0000256" key="11">
    <source>
        <dbReference type="ARBA" id="ARBA00023136"/>
    </source>
</evidence>
<dbReference type="GO" id="GO:0015986">
    <property type="term" value="P:proton motive force-driven ATP synthesis"/>
    <property type="evidence" value="ECO:0007669"/>
    <property type="project" value="InterPro"/>
</dbReference>
<geneLocation type="mitochondrion" evidence="14"/>
<keyword evidence="7 12" id="KW-0375">Hydrogen ion transport</keyword>
<evidence type="ECO:0000256" key="6">
    <source>
        <dbReference type="ARBA" id="ARBA00022692"/>
    </source>
</evidence>
<evidence type="ECO:0000256" key="10">
    <source>
        <dbReference type="ARBA" id="ARBA00023128"/>
    </source>
</evidence>
<evidence type="ECO:0000256" key="9">
    <source>
        <dbReference type="ARBA" id="ARBA00023065"/>
    </source>
</evidence>
<protein>
    <recommendedName>
        <fullName evidence="12">ATP synthase complex subunit 8</fullName>
    </recommendedName>
</protein>
<keyword evidence="8 13" id="KW-1133">Transmembrane helix</keyword>
<gene>
    <name evidence="14" type="primary">atp8</name>
</gene>
<organism evidence="14">
    <name type="scientific">Trigonopterus sp. 7 AH-2016</name>
    <dbReference type="NCBI Taxonomy" id="1903841"/>
    <lineage>
        <taxon>Eukaryota</taxon>
        <taxon>Metazoa</taxon>
        <taxon>Ecdysozoa</taxon>
        <taxon>Arthropoda</taxon>
        <taxon>Hexapoda</taxon>
        <taxon>Insecta</taxon>
        <taxon>Pterygota</taxon>
        <taxon>Neoptera</taxon>
        <taxon>Endopterygota</taxon>
        <taxon>Coleoptera</taxon>
        <taxon>Polyphaga</taxon>
        <taxon>Cucujiformia</taxon>
        <taxon>Curculionidae</taxon>
        <taxon>Cryptorhynchinae</taxon>
        <taxon>Trigonopterus</taxon>
    </lineage>
</organism>
<evidence type="ECO:0000256" key="1">
    <source>
        <dbReference type="ARBA" id="ARBA00004304"/>
    </source>
</evidence>
<evidence type="ECO:0000256" key="4">
    <source>
        <dbReference type="ARBA" id="ARBA00022448"/>
    </source>
</evidence>
<comment type="similarity">
    <text evidence="2 12">Belongs to the ATPase protein 8 family.</text>
</comment>
<evidence type="ECO:0000256" key="7">
    <source>
        <dbReference type="ARBA" id="ARBA00022781"/>
    </source>
</evidence>
<comment type="subcellular location">
    <subcellularLocation>
        <location evidence="1 12">Mitochondrion membrane</location>
        <topology evidence="1 12">Single-pass membrane protein</topology>
    </subcellularLocation>
</comment>
<evidence type="ECO:0000256" key="12">
    <source>
        <dbReference type="RuleBase" id="RU003661"/>
    </source>
</evidence>
<evidence type="ECO:0000256" key="13">
    <source>
        <dbReference type="SAM" id="Phobius"/>
    </source>
</evidence>
<keyword evidence="4 12" id="KW-0813">Transport</keyword>
<dbReference type="EMBL" id="KX087363">
    <property type="protein sequence ID" value="ARH54770.1"/>
    <property type="molecule type" value="Genomic_DNA"/>
</dbReference>
<dbReference type="InterPro" id="IPR001421">
    <property type="entry name" value="ATP8_metazoa"/>
</dbReference>
<keyword evidence="9 12" id="KW-0406">Ion transport</keyword>
<keyword evidence="11 13" id="KW-0472">Membrane</keyword>
<dbReference type="Pfam" id="PF00895">
    <property type="entry name" value="ATP-synt_8"/>
    <property type="match status" value="1"/>
</dbReference>
<evidence type="ECO:0000256" key="2">
    <source>
        <dbReference type="ARBA" id="ARBA00008892"/>
    </source>
</evidence>
<dbReference type="GO" id="GO:0031966">
    <property type="term" value="C:mitochondrial membrane"/>
    <property type="evidence" value="ECO:0007669"/>
    <property type="project" value="UniProtKB-SubCell"/>
</dbReference>
<name>A0A343C427_9CUCU</name>
<dbReference type="AlphaFoldDB" id="A0A343C427"/>
<sequence>MPQMAPMNWTLLYIFIIFLFFLSLILSFFLFYYTPKSFKPRLYKQPYNWKW</sequence>
<evidence type="ECO:0000256" key="5">
    <source>
        <dbReference type="ARBA" id="ARBA00022547"/>
    </source>
</evidence>
<feature type="transmembrane region" description="Helical" evidence="13">
    <location>
        <begin position="12"/>
        <end position="34"/>
    </location>
</feature>
<evidence type="ECO:0000256" key="8">
    <source>
        <dbReference type="ARBA" id="ARBA00022989"/>
    </source>
</evidence>
<dbReference type="GO" id="GO:0015078">
    <property type="term" value="F:proton transmembrane transporter activity"/>
    <property type="evidence" value="ECO:0007669"/>
    <property type="project" value="InterPro"/>
</dbReference>
<evidence type="ECO:0000256" key="3">
    <source>
        <dbReference type="ARBA" id="ARBA00011291"/>
    </source>
</evidence>
<reference evidence="14" key="1">
    <citation type="submission" date="2016-04" db="EMBL/GenBank/DDBJ databases">
        <title>Mitochondria of beetle species.</title>
        <authorList>
            <person name="Hunter A."/>
            <person name="Moriniere J."/>
            <person name="Tang P."/>
            <person name="Linard B."/>
            <person name="Crampton-Platt A."/>
            <person name="Vogler A.P."/>
        </authorList>
    </citation>
    <scope>NUCLEOTIDE SEQUENCE</scope>
</reference>
<dbReference type="GO" id="GO:0045259">
    <property type="term" value="C:proton-transporting ATP synthase complex"/>
    <property type="evidence" value="ECO:0007669"/>
    <property type="project" value="UniProtKB-KW"/>
</dbReference>
<evidence type="ECO:0000313" key="14">
    <source>
        <dbReference type="EMBL" id="ARH54770.1"/>
    </source>
</evidence>
<keyword evidence="6 12" id="KW-0812">Transmembrane</keyword>